<feature type="domain" description="FAM192A/Fyv6 N-terminal" evidence="5">
    <location>
        <begin position="31"/>
        <end position="113"/>
    </location>
</feature>
<dbReference type="AlphaFoldDB" id="A0A2T9YF68"/>
<evidence type="ECO:0000256" key="2">
    <source>
        <dbReference type="ARBA" id="ARBA00023242"/>
    </source>
</evidence>
<comment type="caution">
    <text evidence="6">The sequence shown here is derived from an EMBL/GenBank/DDBJ whole genome shotgun (WGS) entry which is preliminary data.</text>
</comment>
<accession>A0A2T9YF68</accession>
<dbReference type="GO" id="GO:0005634">
    <property type="term" value="C:nucleus"/>
    <property type="evidence" value="ECO:0007669"/>
    <property type="project" value="UniProtKB-SubCell"/>
</dbReference>
<dbReference type="PANTHER" id="PTHR13495">
    <property type="entry name" value="NEFA-INTERACTING NUCLEAR PROTEIN NIP30"/>
    <property type="match status" value="1"/>
</dbReference>
<gene>
    <name evidence="6" type="ORF">BB561_004639</name>
</gene>
<dbReference type="PANTHER" id="PTHR13495:SF0">
    <property type="entry name" value="PSME3-INTERACTING PROTEIN"/>
    <property type="match status" value="1"/>
</dbReference>
<protein>
    <recommendedName>
        <fullName evidence="5">FAM192A/Fyv6 N-terminal domain-containing protein</fullName>
    </recommendedName>
</protein>
<keyword evidence="3" id="KW-0175">Coiled coil</keyword>
<dbReference type="EMBL" id="MBFR01000229">
    <property type="protein sequence ID" value="PVU90949.1"/>
    <property type="molecule type" value="Genomic_DNA"/>
</dbReference>
<dbReference type="OrthoDB" id="75720at2759"/>
<keyword evidence="2" id="KW-0539">Nucleus</keyword>
<evidence type="ECO:0000313" key="6">
    <source>
        <dbReference type="EMBL" id="PVU90949.1"/>
    </source>
</evidence>
<dbReference type="InterPro" id="IPR039845">
    <property type="entry name" value="FAM192A"/>
</dbReference>
<evidence type="ECO:0000259" key="5">
    <source>
        <dbReference type="Pfam" id="PF10187"/>
    </source>
</evidence>
<dbReference type="InterPro" id="IPR019331">
    <property type="entry name" value="FAM192A/Fyv6_N"/>
</dbReference>
<sequence>MEDLKKEISLKFVSKDTIDEINKLKPEGGHASLEYDPRTLYEKLQEQKVKKDEQLKEASKFSISLYYAVCNLGNLIHRIDDEEYDFLQNIQSEARKQEEDKLKEERRELENFRRHIDANIEFKATKPSSPVLFVQSTKDTGAVESKAATTQPHKLVENKLKRTLGLISSIVSSAAPKKNKPSEPSPSDNLSLLAMYSDASSDSE</sequence>
<keyword evidence="7" id="KW-1185">Reference proteome</keyword>
<proteinExistence type="predicted"/>
<evidence type="ECO:0000313" key="7">
    <source>
        <dbReference type="Proteomes" id="UP000245383"/>
    </source>
</evidence>
<evidence type="ECO:0000256" key="1">
    <source>
        <dbReference type="ARBA" id="ARBA00004123"/>
    </source>
</evidence>
<evidence type="ECO:0000256" key="4">
    <source>
        <dbReference type="SAM" id="MobiDB-lite"/>
    </source>
</evidence>
<comment type="subcellular location">
    <subcellularLocation>
        <location evidence="1">Nucleus</location>
    </subcellularLocation>
</comment>
<dbReference type="STRING" id="133385.A0A2T9YF68"/>
<name>A0A2T9YF68_9FUNG</name>
<dbReference type="Proteomes" id="UP000245383">
    <property type="component" value="Unassembled WGS sequence"/>
</dbReference>
<feature type="region of interest" description="Disordered" evidence="4">
    <location>
        <begin position="174"/>
        <end position="204"/>
    </location>
</feature>
<feature type="coiled-coil region" evidence="3">
    <location>
        <begin position="87"/>
        <end position="115"/>
    </location>
</feature>
<reference evidence="6 7" key="1">
    <citation type="journal article" date="2018" name="MBio">
        <title>Comparative Genomics Reveals the Core Gene Toolbox for the Fungus-Insect Symbiosis.</title>
        <authorList>
            <person name="Wang Y."/>
            <person name="Stata M."/>
            <person name="Wang W."/>
            <person name="Stajich J.E."/>
            <person name="White M.M."/>
            <person name="Moncalvo J.M."/>
        </authorList>
    </citation>
    <scope>NUCLEOTIDE SEQUENCE [LARGE SCALE GENOMIC DNA]</scope>
    <source>
        <strain evidence="6 7">SWE-8-4</strain>
    </source>
</reference>
<organism evidence="6 7">
    <name type="scientific">Smittium simulii</name>
    <dbReference type="NCBI Taxonomy" id="133385"/>
    <lineage>
        <taxon>Eukaryota</taxon>
        <taxon>Fungi</taxon>
        <taxon>Fungi incertae sedis</taxon>
        <taxon>Zoopagomycota</taxon>
        <taxon>Kickxellomycotina</taxon>
        <taxon>Harpellomycetes</taxon>
        <taxon>Harpellales</taxon>
        <taxon>Legeriomycetaceae</taxon>
        <taxon>Smittium</taxon>
    </lineage>
</organism>
<dbReference type="Pfam" id="PF10187">
    <property type="entry name" value="FAM192A_Fyv6_N"/>
    <property type="match status" value="1"/>
</dbReference>
<evidence type="ECO:0000256" key="3">
    <source>
        <dbReference type="SAM" id="Coils"/>
    </source>
</evidence>